<dbReference type="AlphaFoldDB" id="A0A2D0J1J2"/>
<feature type="domain" description="TerD" evidence="2">
    <location>
        <begin position="2"/>
        <end position="179"/>
    </location>
</feature>
<keyword evidence="1" id="KW-0778">Tellurium resistance</keyword>
<dbReference type="Proteomes" id="UP000225833">
    <property type="component" value="Unassembled WGS sequence"/>
</dbReference>
<dbReference type="EMBL" id="NIBS01000006">
    <property type="protein sequence ID" value="PHM28186.1"/>
    <property type="molecule type" value="Genomic_DNA"/>
</dbReference>
<gene>
    <name evidence="4" type="ORF">HGO23_03690</name>
    <name evidence="3" type="ORF">Xbud_01582</name>
</gene>
<reference evidence="4 6" key="2">
    <citation type="submission" date="2021-03" db="EMBL/GenBank/DDBJ databases">
        <title>Complete Genome Sequence Data of Xenorhabdus budapestensis strain C72, a Candidate Biological Control Agent, from China.</title>
        <authorList>
            <person name="LI B."/>
            <person name="WANG S."/>
            <person name="QIU D."/>
        </authorList>
    </citation>
    <scope>NUCLEOTIDE SEQUENCE [LARGE SCALE GENOMIC DNA]</scope>
    <source>
        <strain evidence="4 6">C-7-2</strain>
    </source>
</reference>
<proteinExistence type="predicted"/>
<evidence type="ECO:0000313" key="6">
    <source>
        <dbReference type="Proteomes" id="UP000665047"/>
    </source>
</evidence>
<dbReference type="Pfam" id="PF02342">
    <property type="entry name" value="TerD"/>
    <property type="match status" value="1"/>
</dbReference>
<dbReference type="InterPro" id="IPR051324">
    <property type="entry name" value="Stress/Tellurium_Resist"/>
</dbReference>
<dbReference type="PANTHER" id="PTHR32097">
    <property type="entry name" value="CAMP-BINDING PROTEIN 1-RELATED"/>
    <property type="match status" value="1"/>
</dbReference>
<evidence type="ECO:0000259" key="2">
    <source>
        <dbReference type="Pfam" id="PF02342"/>
    </source>
</evidence>
<accession>A0A2D0J1J2</accession>
<dbReference type="PANTHER" id="PTHR32097:SF17">
    <property type="entry name" value="CAMP-BINDING PROTEIN 1-RELATED"/>
    <property type="match status" value="1"/>
</dbReference>
<dbReference type="RefSeq" id="WP_099135538.1">
    <property type="nucleotide sequence ID" value="NZ_CAWNNJ010000130.1"/>
</dbReference>
<evidence type="ECO:0000313" key="5">
    <source>
        <dbReference type="Proteomes" id="UP000225833"/>
    </source>
</evidence>
<organism evidence="3 5">
    <name type="scientific">Xenorhabdus budapestensis</name>
    <dbReference type="NCBI Taxonomy" id="290110"/>
    <lineage>
        <taxon>Bacteria</taxon>
        <taxon>Pseudomonadati</taxon>
        <taxon>Pseudomonadota</taxon>
        <taxon>Gammaproteobacteria</taxon>
        <taxon>Enterobacterales</taxon>
        <taxon>Morganellaceae</taxon>
        <taxon>Xenorhabdus</taxon>
    </lineage>
</organism>
<keyword evidence="6" id="KW-1185">Reference proteome</keyword>
<reference evidence="3 5" key="1">
    <citation type="journal article" date="2017" name="Nat. Microbiol.">
        <title>Natural product diversity associated with the nematode symbionts Photorhabdus and Xenorhabdus.</title>
        <authorList>
            <person name="Tobias N.J."/>
            <person name="Wolff H."/>
            <person name="Djahanschiri B."/>
            <person name="Grundmann F."/>
            <person name="Kronenwerth M."/>
            <person name="Shi Y.M."/>
            <person name="Simonyi S."/>
            <person name="Grun P."/>
            <person name="Shapiro-Ilan D."/>
            <person name="Pidot S.J."/>
            <person name="Stinear T.P."/>
            <person name="Ebersberger I."/>
            <person name="Bode H.B."/>
        </authorList>
    </citation>
    <scope>NUCLEOTIDE SEQUENCE [LARGE SCALE GENOMIC DNA]</scope>
    <source>
        <strain evidence="3 5">DSM 16342</strain>
    </source>
</reference>
<dbReference type="InterPro" id="IPR003325">
    <property type="entry name" value="TerD"/>
</dbReference>
<dbReference type="Proteomes" id="UP000665047">
    <property type="component" value="Chromosome"/>
</dbReference>
<name>A0A2D0J1J2_XENBU</name>
<sequence length="195" mass="21296">MVSLSKNQSVSLSKQSTSLAKIDFGLGWDPVAPKKGFLSRLFGGDNNEIDLDASCILLDKSGNTIDVVWFGQLNSECGSVKHSGDNLTGEGDGDDEVISVDLIKLPADVEYLAFTVNSFRGQTFNDVENAFCRVVDQNGKELARYQLNEQGVHTGIIISSLCRNSGQWDFTAHGVACRGRTIEDMYPQIVETVVR</sequence>
<protein>
    <submittedName>
        <fullName evidence="4">Tellurium resistance TerZ family protein</fullName>
    </submittedName>
    <submittedName>
        <fullName evidence="3">Tellurium resistance protein TerZ</fullName>
    </submittedName>
</protein>
<evidence type="ECO:0000313" key="4">
    <source>
        <dbReference type="EMBL" id="QTL40510.1"/>
    </source>
</evidence>
<evidence type="ECO:0000313" key="3">
    <source>
        <dbReference type="EMBL" id="PHM28186.1"/>
    </source>
</evidence>
<evidence type="ECO:0000256" key="1">
    <source>
        <dbReference type="ARBA" id="ARBA00022686"/>
    </source>
</evidence>
<dbReference type="CDD" id="cd06974">
    <property type="entry name" value="TerD_like"/>
    <property type="match status" value="1"/>
</dbReference>
<dbReference type="EMBL" id="CP072455">
    <property type="protein sequence ID" value="QTL40510.1"/>
    <property type="molecule type" value="Genomic_DNA"/>
</dbReference>
<dbReference type="GO" id="GO:0046690">
    <property type="term" value="P:response to tellurium ion"/>
    <property type="evidence" value="ECO:0007669"/>
    <property type="project" value="UniProtKB-KW"/>
</dbReference>
<dbReference type="OrthoDB" id="570928at2"/>
<dbReference type="Gene3D" id="2.60.60.30">
    <property type="entry name" value="sav2460 like domains"/>
    <property type="match status" value="1"/>
</dbReference>